<protein>
    <submittedName>
        <fullName evidence="1">Uncharacterized protein</fullName>
    </submittedName>
</protein>
<sequence length="179" mass="21402">MVLWLVRHNVALSNHKTFSKAINVYPLAENLLTIQTMPIPIVESDYFSIYFTEEFKLFEQFWYASSQQMTEADYKRLHYAWVQKLIENKYNIQYFYLDNRANHFVISKELQQWHAQHIAIPVLNHLPNPDKVKVAMVVSEDFVSQLSIEHTVNTHQDFNQVTYYFTNPKEAQNWLLKQD</sequence>
<keyword evidence="2" id="KW-1185">Reference proteome</keyword>
<reference evidence="1 2" key="1">
    <citation type="submission" date="2007-01" db="EMBL/GenBank/DDBJ databases">
        <authorList>
            <person name="Haygood M."/>
            <person name="Podell S."/>
            <person name="Anderson C."/>
            <person name="Hopkinson B."/>
            <person name="Roe K."/>
            <person name="Barbeau K."/>
            <person name="Gaasterland T."/>
            <person name="Ferriera S."/>
            <person name="Johnson J."/>
            <person name="Kravitz S."/>
            <person name="Beeson K."/>
            <person name="Sutton G."/>
            <person name="Rogers Y.-H."/>
            <person name="Friedman R."/>
            <person name="Frazier M."/>
            <person name="Venter J.C."/>
        </authorList>
    </citation>
    <scope>NUCLEOTIDE SEQUENCE [LARGE SCALE GENOMIC DNA]</scope>
    <source>
        <strain evidence="1 2">ATCC 23134</strain>
    </source>
</reference>
<dbReference type="Proteomes" id="UP000004095">
    <property type="component" value="Unassembled WGS sequence"/>
</dbReference>
<evidence type="ECO:0000313" key="1">
    <source>
        <dbReference type="EMBL" id="EAY25280.1"/>
    </source>
</evidence>
<organism evidence="1 2">
    <name type="scientific">Microscilla marina ATCC 23134</name>
    <dbReference type="NCBI Taxonomy" id="313606"/>
    <lineage>
        <taxon>Bacteria</taxon>
        <taxon>Pseudomonadati</taxon>
        <taxon>Bacteroidota</taxon>
        <taxon>Cytophagia</taxon>
        <taxon>Cytophagales</taxon>
        <taxon>Microscillaceae</taxon>
        <taxon>Microscilla</taxon>
    </lineage>
</organism>
<dbReference type="EMBL" id="AAWS01000051">
    <property type="protein sequence ID" value="EAY25280.1"/>
    <property type="molecule type" value="Genomic_DNA"/>
</dbReference>
<gene>
    <name evidence="1" type="ORF">M23134_02750</name>
</gene>
<dbReference type="AlphaFoldDB" id="A1ZWE0"/>
<proteinExistence type="predicted"/>
<evidence type="ECO:0000313" key="2">
    <source>
        <dbReference type="Proteomes" id="UP000004095"/>
    </source>
</evidence>
<accession>A1ZWE0</accession>
<comment type="caution">
    <text evidence="1">The sequence shown here is derived from an EMBL/GenBank/DDBJ whole genome shotgun (WGS) entry which is preliminary data.</text>
</comment>
<name>A1ZWE0_MICM2</name>